<dbReference type="Gene3D" id="3.30.1600.10">
    <property type="entry name" value="SIR2/SIRT2 'Small Domain"/>
    <property type="match status" value="1"/>
</dbReference>
<feature type="binding site" evidence="3">
    <location>
        <begin position="186"/>
        <end position="188"/>
    </location>
    <ligand>
        <name>NAD(+)</name>
        <dbReference type="ChEBI" id="CHEBI:57540"/>
    </ligand>
</feature>
<sequence length="241" mass="25766">MNDLETVASLLAKAGRVTVLTGAGVSAESGIPTFRGLGGLWNGRDPMSLATPQAFAANPELVWEFYNWRRELVTQAEPNPGHRALAEFSRRLTSLTLVTQNVDRLHQRAGSRDVIELHGNLFEVRCTGCSRTFDRSGETLPPLPRCHDCGQLLRPGVVWFGESLPPAMWEAAETAVRRAPLLLVIGTSAVVYPAAGLVGTAQNGGGAVIEINLEPTPISATVDIALQGKAAEILPILADLL</sequence>
<dbReference type="NCBIfam" id="NF001753">
    <property type="entry name" value="PRK00481.1-3"/>
    <property type="match status" value="1"/>
</dbReference>
<evidence type="ECO:0000259" key="5">
    <source>
        <dbReference type="PROSITE" id="PS50305"/>
    </source>
</evidence>
<comment type="cofactor">
    <cofactor evidence="3">
        <name>Zn(2+)</name>
        <dbReference type="ChEBI" id="CHEBI:29105"/>
    </cofactor>
    <text evidence="3">Binds 1 zinc ion per subunit.</text>
</comment>
<dbReference type="InterPro" id="IPR003000">
    <property type="entry name" value="Sirtuin"/>
</dbReference>
<dbReference type="GO" id="GO:0017136">
    <property type="term" value="F:histone deacetylase activity, NAD-dependent"/>
    <property type="evidence" value="ECO:0007669"/>
    <property type="project" value="TreeGrafter"/>
</dbReference>
<dbReference type="PROSITE" id="PS50305">
    <property type="entry name" value="SIRTUIN"/>
    <property type="match status" value="1"/>
</dbReference>
<organism evidence="6">
    <name type="scientific">Singulisphaera sp. Ch08</name>
    <dbReference type="NCBI Taxonomy" id="3120278"/>
    <lineage>
        <taxon>Bacteria</taxon>
        <taxon>Pseudomonadati</taxon>
        <taxon>Planctomycetota</taxon>
        <taxon>Planctomycetia</taxon>
        <taxon>Isosphaerales</taxon>
        <taxon>Isosphaeraceae</taxon>
        <taxon>Singulisphaera</taxon>
    </lineage>
</organism>
<dbReference type="InterPro" id="IPR050134">
    <property type="entry name" value="NAD-dep_sirtuin_deacylases"/>
</dbReference>
<feature type="active site" description="Proton acceptor" evidence="3 4">
    <location>
        <position position="118"/>
    </location>
</feature>
<feature type="domain" description="Deacetylase sirtuin-type" evidence="5">
    <location>
        <begin position="1"/>
        <end position="241"/>
    </location>
</feature>
<evidence type="ECO:0000313" key="6">
    <source>
        <dbReference type="EMBL" id="XBH01075.1"/>
    </source>
</evidence>
<dbReference type="GO" id="GO:0008270">
    <property type="term" value="F:zinc ion binding"/>
    <property type="evidence" value="ECO:0007669"/>
    <property type="project" value="UniProtKB-UniRule"/>
</dbReference>
<feature type="binding site" evidence="3 4">
    <location>
        <position position="149"/>
    </location>
    <ligand>
        <name>Zn(2+)</name>
        <dbReference type="ChEBI" id="CHEBI:29105"/>
    </ligand>
</feature>
<dbReference type="GO" id="GO:0036054">
    <property type="term" value="F:protein-malonyllysine demalonylase activity"/>
    <property type="evidence" value="ECO:0007669"/>
    <property type="project" value="InterPro"/>
</dbReference>
<feature type="binding site" evidence="3">
    <location>
        <position position="69"/>
    </location>
    <ligand>
        <name>substrate</name>
    </ligand>
</feature>
<feature type="binding site" evidence="3">
    <location>
        <begin position="212"/>
        <end position="214"/>
    </location>
    <ligand>
        <name>NAD(+)</name>
        <dbReference type="ChEBI" id="CHEBI:57540"/>
    </ligand>
</feature>
<dbReference type="AlphaFoldDB" id="A0AAU7C7F1"/>
<comment type="function">
    <text evidence="3">NAD-dependent lysine deacetylase and desuccinylase that specifically removes acetyl and succinyl groups on target proteins. Modulates the activities of several proteins which are inactive in their acylated form.</text>
</comment>
<dbReference type="GO" id="GO:0070403">
    <property type="term" value="F:NAD+ binding"/>
    <property type="evidence" value="ECO:0007669"/>
    <property type="project" value="UniProtKB-UniRule"/>
</dbReference>
<comment type="domain">
    <text evidence="3">2 residues (Tyr-66 and Arg-69) present in a large hydrophobic pocket are probably involved in substrate specificity. They are important for desuccinylation activity, but dispensable for deacetylation activity.</text>
</comment>
<keyword evidence="2 3" id="KW-0520">NAD</keyword>
<name>A0AAU7C7F1_9BACT</name>
<dbReference type="EMBL" id="CP155447">
    <property type="protein sequence ID" value="XBH01075.1"/>
    <property type="molecule type" value="Genomic_DNA"/>
</dbReference>
<dbReference type="EC" id="2.3.1.286" evidence="3"/>
<dbReference type="HAMAP" id="MF_01121">
    <property type="entry name" value="Sirtuin_ClassIII"/>
    <property type="match status" value="1"/>
</dbReference>
<feature type="binding site" evidence="3 4">
    <location>
        <position position="126"/>
    </location>
    <ligand>
        <name>Zn(2+)</name>
        <dbReference type="ChEBI" id="CHEBI:29105"/>
    </ligand>
</feature>
<dbReference type="RefSeq" id="WP_406693763.1">
    <property type="nucleotide sequence ID" value="NZ_CP155447.1"/>
</dbReference>
<dbReference type="InterPro" id="IPR026590">
    <property type="entry name" value="Ssirtuin_cat_dom"/>
</dbReference>
<dbReference type="SUPFAM" id="SSF52467">
    <property type="entry name" value="DHS-like NAD/FAD-binding domain"/>
    <property type="match status" value="1"/>
</dbReference>
<evidence type="ECO:0000256" key="4">
    <source>
        <dbReference type="PROSITE-ProRule" id="PRU00236"/>
    </source>
</evidence>
<proteinExistence type="inferred from homology"/>
<evidence type="ECO:0000256" key="3">
    <source>
        <dbReference type="HAMAP-Rule" id="MF_01121"/>
    </source>
</evidence>
<dbReference type="CDD" id="cd01412">
    <property type="entry name" value="SIRT5_Af1_CobB"/>
    <property type="match status" value="1"/>
</dbReference>
<dbReference type="GO" id="GO:0005737">
    <property type="term" value="C:cytoplasm"/>
    <property type="evidence" value="ECO:0007669"/>
    <property type="project" value="UniProtKB-SubCell"/>
</dbReference>
<comment type="similarity">
    <text evidence="3">Belongs to the sirtuin family. Class III subfamily.</text>
</comment>
<dbReference type="InterPro" id="IPR027546">
    <property type="entry name" value="Sirtuin_class_III"/>
</dbReference>
<dbReference type="Pfam" id="PF02146">
    <property type="entry name" value="SIR2"/>
    <property type="match status" value="1"/>
</dbReference>
<comment type="subcellular location">
    <subcellularLocation>
        <location evidence="3">Cytoplasm</location>
    </subcellularLocation>
</comment>
<comment type="catalytic activity">
    <reaction evidence="3">
        <text>N(6)-acetyl-L-lysyl-[protein] + NAD(+) + H2O = 2''-O-acetyl-ADP-D-ribose + nicotinamide + L-lysyl-[protein]</text>
        <dbReference type="Rhea" id="RHEA:43636"/>
        <dbReference type="Rhea" id="RHEA-COMP:9752"/>
        <dbReference type="Rhea" id="RHEA-COMP:10731"/>
        <dbReference type="ChEBI" id="CHEBI:15377"/>
        <dbReference type="ChEBI" id="CHEBI:17154"/>
        <dbReference type="ChEBI" id="CHEBI:29969"/>
        <dbReference type="ChEBI" id="CHEBI:57540"/>
        <dbReference type="ChEBI" id="CHEBI:61930"/>
        <dbReference type="ChEBI" id="CHEBI:83767"/>
        <dbReference type="EC" id="2.3.1.286"/>
    </reaction>
</comment>
<accession>A0AAU7C7F1</accession>
<dbReference type="InterPro" id="IPR026591">
    <property type="entry name" value="Sirtuin_cat_small_dom_sf"/>
</dbReference>
<feature type="binding site" evidence="3">
    <location>
        <begin position="100"/>
        <end position="103"/>
    </location>
    <ligand>
        <name>NAD(+)</name>
        <dbReference type="ChEBI" id="CHEBI:57540"/>
    </ligand>
</feature>
<dbReference type="Gene3D" id="3.40.50.1220">
    <property type="entry name" value="TPP-binding domain"/>
    <property type="match status" value="1"/>
</dbReference>
<feature type="binding site" evidence="3">
    <location>
        <position position="230"/>
    </location>
    <ligand>
        <name>NAD(+)</name>
        <dbReference type="ChEBI" id="CHEBI:57540"/>
    </ligand>
</feature>
<dbReference type="PANTHER" id="PTHR11085">
    <property type="entry name" value="NAD-DEPENDENT PROTEIN DEACYLASE SIRTUIN-5, MITOCHONDRIAL-RELATED"/>
    <property type="match status" value="1"/>
</dbReference>
<dbReference type="PANTHER" id="PTHR11085:SF4">
    <property type="entry name" value="NAD-DEPENDENT PROTEIN DEACYLASE"/>
    <property type="match status" value="1"/>
</dbReference>
<feature type="binding site" evidence="3 4">
    <location>
        <position position="129"/>
    </location>
    <ligand>
        <name>Zn(2+)</name>
        <dbReference type="ChEBI" id="CHEBI:29105"/>
    </ligand>
</feature>
<keyword evidence="3 4" id="KW-0862">Zinc</keyword>
<keyword evidence="3 4" id="KW-0479">Metal-binding</keyword>
<evidence type="ECO:0000256" key="2">
    <source>
        <dbReference type="ARBA" id="ARBA00023027"/>
    </source>
</evidence>
<protein>
    <recommendedName>
        <fullName evidence="3">NAD-dependent protein deacylase</fullName>
        <ecNumber evidence="3">2.3.1.286</ecNumber>
    </recommendedName>
    <alternativeName>
        <fullName evidence="3">Regulatory protein SIR2 homolog</fullName>
    </alternativeName>
</protein>
<feature type="binding site" evidence="3">
    <location>
        <position position="66"/>
    </location>
    <ligand>
        <name>substrate</name>
    </ligand>
</feature>
<keyword evidence="1" id="KW-0808">Transferase</keyword>
<keyword evidence="3" id="KW-0963">Cytoplasm</keyword>
<dbReference type="GO" id="GO:0036055">
    <property type="term" value="F:protein-succinyllysine desuccinylase activity"/>
    <property type="evidence" value="ECO:0007669"/>
    <property type="project" value="UniProtKB-UniRule"/>
</dbReference>
<feature type="binding site" evidence="3 4">
    <location>
        <position position="146"/>
    </location>
    <ligand>
        <name>Zn(2+)</name>
        <dbReference type="ChEBI" id="CHEBI:29105"/>
    </ligand>
</feature>
<gene>
    <name evidence="3" type="primary">cobB</name>
    <name evidence="6" type="ORF">V5E97_22255</name>
</gene>
<feature type="binding site" evidence="3">
    <location>
        <begin position="22"/>
        <end position="41"/>
    </location>
    <ligand>
        <name>NAD(+)</name>
        <dbReference type="ChEBI" id="CHEBI:57540"/>
    </ligand>
</feature>
<comment type="catalytic activity">
    <reaction evidence="3">
        <text>N(6)-succinyl-L-lysyl-[protein] + NAD(+) + H2O = 2''-O-succinyl-ADP-D-ribose + nicotinamide + L-lysyl-[protein]</text>
        <dbReference type="Rhea" id="RHEA:47668"/>
        <dbReference type="Rhea" id="RHEA-COMP:9752"/>
        <dbReference type="Rhea" id="RHEA-COMP:11877"/>
        <dbReference type="ChEBI" id="CHEBI:15377"/>
        <dbReference type="ChEBI" id="CHEBI:17154"/>
        <dbReference type="ChEBI" id="CHEBI:29969"/>
        <dbReference type="ChEBI" id="CHEBI:57540"/>
        <dbReference type="ChEBI" id="CHEBI:87830"/>
        <dbReference type="ChEBI" id="CHEBI:87832"/>
    </reaction>
</comment>
<dbReference type="InterPro" id="IPR029035">
    <property type="entry name" value="DHS-like_NAD/FAD-binding_dom"/>
</dbReference>
<evidence type="ECO:0000256" key="1">
    <source>
        <dbReference type="ARBA" id="ARBA00022679"/>
    </source>
</evidence>
<reference evidence="6" key="1">
    <citation type="submission" date="2024-05" db="EMBL/GenBank/DDBJ databases">
        <title>Planctomycetes of the genus Singulisphaera possess chitinolytic capabilities.</title>
        <authorList>
            <person name="Ivanova A."/>
        </authorList>
    </citation>
    <scope>NUCLEOTIDE SEQUENCE</scope>
    <source>
        <strain evidence="6">Ch08T</strain>
    </source>
</reference>